<dbReference type="InterPro" id="IPR012677">
    <property type="entry name" value="Nucleotide-bd_a/b_plait_sf"/>
</dbReference>
<dbReference type="AlphaFoldDB" id="A0AAV8QXR7"/>
<keyword evidence="1" id="KW-0694">RNA-binding</keyword>
<dbReference type="EMBL" id="JAQQAF010000005">
    <property type="protein sequence ID" value="KAJ8485188.1"/>
    <property type="molecule type" value="Genomic_DNA"/>
</dbReference>
<proteinExistence type="predicted"/>
<sequence>MLLFLSFNILPKLEAFAARVKRFRYPPAGPSGPATGNETESSLPPAPFLRFCSVASSRFGIPDGIEARSFAVLADHARLSSEFDETSVPMEQCNMRAGADPQSMNAPNWTIDVSDVTTVKINNISSAVSVKDMEEFFSFSGHIEYIEMQRESEMSQLAFKDSQGADTALLLSGSTIVDSSVTISGVENYQLPPEACRRTLEDKSSPTSAAVRKTEDVVSTMLAKGFVVGKDALKRARSLDERHHFLSAASATIASLDRKMGLSEKITTGTAMVSGKVREVDEQFQVSGITRSAVAATEQMASNAGSAIMSNHYVSTGASWVSSALSKVAKAAEDVSTMTKEKVEKAEEQRKEIICRDMREMVSEFAQVYLDEPSVGEPAIVPVFSVDVKKLQII</sequence>
<gene>
    <name evidence="3" type="ORF">OPV22_017673</name>
</gene>
<evidence type="ECO:0000256" key="1">
    <source>
        <dbReference type="PROSITE-ProRule" id="PRU00176"/>
    </source>
</evidence>
<evidence type="ECO:0000259" key="2">
    <source>
        <dbReference type="PROSITE" id="PS50102"/>
    </source>
</evidence>
<dbReference type="PROSITE" id="PS50102">
    <property type="entry name" value="RRM"/>
    <property type="match status" value="1"/>
</dbReference>
<dbReference type="SUPFAM" id="SSF54928">
    <property type="entry name" value="RNA-binding domain, RBD"/>
    <property type="match status" value="1"/>
</dbReference>
<dbReference type="InterPro" id="IPR035979">
    <property type="entry name" value="RBD_domain_sf"/>
</dbReference>
<protein>
    <recommendedName>
        <fullName evidence="2">RRM domain-containing protein</fullName>
    </recommendedName>
</protein>
<organism evidence="3 4">
    <name type="scientific">Ensete ventricosum</name>
    <name type="common">Abyssinian banana</name>
    <name type="synonym">Musa ensete</name>
    <dbReference type="NCBI Taxonomy" id="4639"/>
    <lineage>
        <taxon>Eukaryota</taxon>
        <taxon>Viridiplantae</taxon>
        <taxon>Streptophyta</taxon>
        <taxon>Embryophyta</taxon>
        <taxon>Tracheophyta</taxon>
        <taxon>Spermatophyta</taxon>
        <taxon>Magnoliopsida</taxon>
        <taxon>Liliopsida</taxon>
        <taxon>Zingiberales</taxon>
        <taxon>Musaceae</taxon>
        <taxon>Ensete</taxon>
    </lineage>
</organism>
<dbReference type="Gene3D" id="3.30.70.330">
    <property type="match status" value="1"/>
</dbReference>
<evidence type="ECO:0000313" key="4">
    <source>
        <dbReference type="Proteomes" id="UP001222027"/>
    </source>
</evidence>
<evidence type="ECO:0000313" key="3">
    <source>
        <dbReference type="EMBL" id="KAJ8485188.1"/>
    </source>
</evidence>
<dbReference type="GO" id="GO:0003723">
    <property type="term" value="F:RNA binding"/>
    <property type="evidence" value="ECO:0007669"/>
    <property type="project" value="UniProtKB-UniRule"/>
</dbReference>
<name>A0AAV8QXR7_ENSVE</name>
<dbReference type="InterPro" id="IPR000504">
    <property type="entry name" value="RRM_dom"/>
</dbReference>
<feature type="domain" description="RRM" evidence="2">
    <location>
        <begin position="117"/>
        <end position="188"/>
    </location>
</feature>
<dbReference type="Proteomes" id="UP001222027">
    <property type="component" value="Unassembled WGS sequence"/>
</dbReference>
<dbReference type="PANTHER" id="PTHR32343">
    <property type="entry name" value="SERINE/ARGININE-RICH SPLICING FACTOR"/>
    <property type="match status" value="1"/>
</dbReference>
<accession>A0AAV8QXR7</accession>
<dbReference type="PANTHER" id="PTHR32343:SF29">
    <property type="entry name" value="RNA-BINDING (RRM_RBD_RNP MOTIFS) FAMILY PROTEIN"/>
    <property type="match status" value="1"/>
</dbReference>
<comment type="caution">
    <text evidence="3">The sequence shown here is derived from an EMBL/GenBank/DDBJ whole genome shotgun (WGS) entry which is preliminary data.</text>
</comment>
<reference evidence="3 4" key="1">
    <citation type="submission" date="2022-12" db="EMBL/GenBank/DDBJ databases">
        <title>Chromosome-scale assembly of the Ensete ventricosum genome.</title>
        <authorList>
            <person name="Dussert Y."/>
            <person name="Stocks J."/>
            <person name="Wendawek A."/>
            <person name="Woldeyes F."/>
            <person name="Nichols R.A."/>
            <person name="Borrell J.S."/>
        </authorList>
    </citation>
    <scope>NUCLEOTIDE SEQUENCE [LARGE SCALE GENOMIC DNA]</scope>
    <source>
        <strain evidence="4">cv. Maze</strain>
        <tissue evidence="3">Seeds</tissue>
    </source>
</reference>
<keyword evidence="4" id="KW-1185">Reference proteome</keyword>